<accession>A0A382MR48</accession>
<evidence type="ECO:0000256" key="1">
    <source>
        <dbReference type="SAM" id="MobiDB-lite"/>
    </source>
</evidence>
<protein>
    <submittedName>
        <fullName evidence="2">Uncharacterized protein</fullName>
    </submittedName>
</protein>
<reference evidence="2" key="1">
    <citation type="submission" date="2018-05" db="EMBL/GenBank/DDBJ databases">
        <authorList>
            <person name="Lanie J.A."/>
            <person name="Ng W.-L."/>
            <person name="Kazmierczak K.M."/>
            <person name="Andrzejewski T.M."/>
            <person name="Davidsen T.M."/>
            <person name="Wayne K.J."/>
            <person name="Tettelin H."/>
            <person name="Glass J.I."/>
            <person name="Rusch D."/>
            <person name="Podicherti R."/>
            <person name="Tsui H.-C.T."/>
            <person name="Winkler M.E."/>
        </authorList>
    </citation>
    <scope>NUCLEOTIDE SEQUENCE</scope>
</reference>
<sequence>MSLNTLPMSARKNTEGPPNCQENAIPRAVLPDELVYSILYPAEPGSHQRYLCMMEVRLPLT</sequence>
<dbReference type="EMBL" id="UINC01094516">
    <property type="protein sequence ID" value="SVC49821.1"/>
    <property type="molecule type" value="Genomic_DNA"/>
</dbReference>
<feature type="non-terminal residue" evidence="2">
    <location>
        <position position="61"/>
    </location>
</feature>
<feature type="region of interest" description="Disordered" evidence="1">
    <location>
        <begin position="1"/>
        <end position="23"/>
    </location>
</feature>
<dbReference type="AlphaFoldDB" id="A0A382MR48"/>
<name>A0A382MR48_9ZZZZ</name>
<evidence type="ECO:0000313" key="2">
    <source>
        <dbReference type="EMBL" id="SVC49821.1"/>
    </source>
</evidence>
<gene>
    <name evidence="2" type="ORF">METZ01_LOCUS302675</name>
</gene>
<proteinExistence type="predicted"/>
<organism evidence="2">
    <name type="scientific">marine metagenome</name>
    <dbReference type="NCBI Taxonomy" id="408172"/>
    <lineage>
        <taxon>unclassified sequences</taxon>
        <taxon>metagenomes</taxon>
        <taxon>ecological metagenomes</taxon>
    </lineage>
</organism>